<organism evidence="1 2">
    <name type="scientific">Aspergillus brunneoviolaceus CBS 621.78</name>
    <dbReference type="NCBI Taxonomy" id="1450534"/>
    <lineage>
        <taxon>Eukaryota</taxon>
        <taxon>Fungi</taxon>
        <taxon>Dikarya</taxon>
        <taxon>Ascomycota</taxon>
        <taxon>Pezizomycotina</taxon>
        <taxon>Eurotiomycetes</taxon>
        <taxon>Eurotiomycetidae</taxon>
        <taxon>Eurotiales</taxon>
        <taxon>Aspergillaceae</taxon>
        <taxon>Aspergillus</taxon>
        <taxon>Aspergillus subgen. Circumdati</taxon>
    </lineage>
</organism>
<gene>
    <name evidence="1" type="ORF">BO95DRAFT_459707</name>
</gene>
<reference evidence="1" key="1">
    <citation type="submission" date="2018-02" db="EMBL/GenBank/DDBJ databases">
        <title>The genomes of Aspergillus section Nigri reveals drivers in fungal speciation.</title>
        <authorList>
            <consortium name="DOE Joint Genome Institute"/>
            <person name="Vesth T.C."/>
            <person name="Nybo J."/>
            <person name="Theobald S."/>
            <person name="Brandl J."/>
            <person name="Frisvad J.C."/>
            <person name="Nielsen K.F."/>
            <person name="Lyhne E.K."/>
            <person name="Kogle M.E."/>
            <person name="Kuo A."/>
            <person name="Riley R."/>
            <person name="Clum A."/>
            <person name="Nolan M."/>
            <person name="Lipzen A."/>
            <person name="Salamov A."/>
            <person name="Henrissat B."/>
            <person name="Wiebenga A."/>
            <person name="De vries R.P."/>
            <person name="Grigoriev I.V."/>
            <person name="Mortensen U.H."/>
            <person name="Andersen M.R."/>
            <person name="Baker S.E."/>
        </authorList>
    </citation>
    <scope>NUCLEOTIDE SEQUENCE</scope>
    <source>
        <strain evidence="1">CBS 621.78</strain>
    </source>
</reference>
<proteinExistence type="predicted"/>
<dbReference type="Proteomes" id="UP000249057">
    <property type="component" value="Unassembled WGS sequence"/>
</dbReference>
<keyword evidence="2" id="KW-1185">Reference proteome</keyword>
<accession>A0ACD1GKS5</accession>
<evidence type="ECO:0000313" key="1">
    <source>
        <dbReference type="EMBL" id="RAH49743.1"/>
    </source>
</evidence>
<evidence type="ECO:0000313" key="2">
    <source>
        <dbReference type="Proteomes" id="UP000249057"/>
    </source>
</evidence>
<sequence length="142" mass="15882">MRNAQPDLETFSIIQAHHLSQIPYENLELHYSKAPRISLDVTDIYHKFVVAGRGGYCMEHNRFLCHVLRFLGFQVHLTGARLHRDATTSAPGEHAVNIVTLSDQTQYLVDVGYGDDGSIFPVPLAVTGVTLPNLDIQELRLS</sequence>
<protein>
    <submittedName>
        <fullName evidence="1">Cysteine proteinase</fullName>
    </submittedName>
</protein>
<dbReference type="EMBL" id="KZ825316">
    <property type="protein sequence ID" value="RAH49743.1"/>
    <property type="molecule type" value="Genomic_DNA"/>
</dbReference>
<name>A0ACD1GKS5_9EURO</name>